<feature type="transmembrane region" description="Helical" evidence="1">
    <location>
        <begin position="119"/>
        <end position="139"/>
    </location>
</feature>
<feature type="transmembrane region" description="Helical" evidence="1">
    <location>
        <begin position="255"/>
        <end position="277"/>
    </location>
</feature>
<dbReference type="InParanoid" id="D2VXH2"/>
<keyword evidence="1" id="KW-1133">Transmembrane helix</keyword>
<proteinExistence type="predicted"/>
<evidence type="ECO:0000256" key="1">
    <source>
        <dbReference type="SAM" id="Phobius"/>
    </source>
</evidence>
<evidence type="ECO:0000313" key="3">
    <source>
        <dbReference type="Proteomes" id="UP000006671"/>
    </source>
</evidence>
<keyword evidence="1" id="KW-0472">Membrane</keyword>
<evidence type="ECO:0000313" key="2">
    <source>
        <dbReference type="EMBL" id="EFC38440.1"/>
    </source>
</evidence>
<dbReference type="KEGG" id="ngr:NAEGRDRAFT_73746"/>
<dbReference type="EMBL" id="GG738907">
    <property type="protein sequence ID" value="EFC38440.1"/>
    <property type="molecule type" value="Genomic_DNA"/>
</dbReference>
<keyword evidence="3" id="KW-1185">Reference proteome</keyword>
<dbReference type="Proteomes" id="UP000006671">
    <property type="component" value="Unassembled WGS sequence"/>
</dbReference>
<dbReference type="VEuPathDB" id="AmoebaDB:NAEGRDRAFT_73746"/>
<dbReference type="AlphaFoldDB" id="D2VXH2"/>
<reference evidence="2 3" key="1">
    <citation type="journal article" date="2010" name="Cell">
        <title>The genome of Naegleria gruberi illuminates early eukaryotic versatility.</title>
        <authorList>
            <person name="Fritz-Laylin L.K."/>
            <person name="Prochnik S.E."/>
            <person name="Ginger M.L."/>
            <person name="Dacks J.B."/>
            <person name="Carpenter M.L."/>
            <person name="Field M.C."/>
            <person name="Kuo A."/>
            <person name="Paredez A."/>
            <person name="Chapman J."/>
            <person name="Pham J."/>
            <person name="Shu S."/>
            <person name="Neupane R."/>
            <person name="Cipriano M."/>
            <person name="Mancuso J."/>
            <person name="Tu H."/>
            <person name="Salamov A."/>
            <person name="Lindquist E."/>
            <person name="Shapiro H."/>
            <person name="Lucas S."/>
            <person name="Grigoriev I.V."/>
            <person name="Cande W.Z."/>
            <person name="Fulton C."/>
            <person name="Rokhsar D.S."/>
            <person name="Dawson S.C."/>
        </authorList>
    </citation>
    <scope>NUCLEOTIDE SEQUENCE [LARGE SCALE GENOMIC DNA]</scope>
    <source>
        <strain evidence="2 3">NEG-M</strain>
    </source>
</reference>
<gene>
    <name evidence="2" type="ORF">NAEGRDRAFT_73746</name>
</gene>
<sequence length="296" mass="34257">MCWSQSTSGWFALIGALMSADQFRRFYKLYSTNQVGSTRMFSQFLLYFTYTLMELLQHIQYRVGLENMEGTEGRCVQSLLESPNVFFSLVAHFLVWLQPVVHNYWILHNSKKGKLAFKLSLTLAWITLIVATISLVMGYNNMFGFGKPEIAHNHTPVDPAIIFGVHVHNVDSKLCSYQGPNHLFWMFPYHPMWNYSSANWFVWLAITIIPHFFRRSIGFRDFLGNNIVVGCGVFSGWIASVVVTLTVGNGYQHEIPSYWCLISMPFLILPYLVALIFKPKRFNFDETLYLKNKKVD</sequence>
<name>D2VXH2_NAEGR</name>
<keyword evidence="1" id="KW-0812">Transmembrane</keyword>
<organism evidence="3">
    <name type="scientific">Naegleria gruberi</name>
    <name type="common">Amoeba</name>
    <dbReference type="NCBI Taxonomy" id="5762"/>
    <lineage>
        <taxon>Eukaryota</taxon>
        <taxon>Discoba</taxon>
        <taxon>Heterolobosea</taxon>
        <taxon>Tetramitia</taxon>
        <taxon>Eutetramitia</taxon>
        <taxon>Vahlkampfiidae</taxon>
        <taxon>Naegleria</taxon>
    </lineage>
</organism>
<dbReference type="GeneID" id="8858351"/>
<dbReference type="RefSeq" id="XP_002671184.1">
    <property type="nucleotide sequence ID" value="XM_002671138.1"/>
</dbReference>
<feature type="transmembrane region" description="Helical" evidence="1">
    <location>
        <begin position="192"/>
        <end position="213"/>
    </location>
</feature>
<protein>
    <submittedName>
        <fullName evidence="2">Predicted protein</fullName>
    </submittedName>
</protein>
<accession>D2VXH2</accession>
<feature type="transmembrane region" description="Helical" evidence="1">
    <location>
        <begin position="222"/>
        <end position="243"/>
    </location>
</feature>
<feature type="transmembrane region" description="Helical" evidence="1">
    <location>
        <begin position="85"/>
        <end position="107"/>
    </location>
</feature>